<evidence type="ECO:0000313" key="10">
    <source>
        <dbReference type="EMBL" id="KAK6165557.1"/>
    </source>
</evidence>
<keyword evidence="2" id="KW-0662">Pyridine nucleotide biosynthesis</keyword>
<dbReference type="Gene3D" id="3.40.50.850">
    <property type="entry name" value="Isochorismatase-like"/>
    <property type="match status" value="1"/>
</dbReference>
<dbReference type="AlphaFoldDB" id="A0AAN8IVT7"/>
<accession>A0AAN8IVT7</accession>
<feature type="domain" description="Isochorismatase-like" evidence="9">
    <location>
        <begin position="22"/>
        <end position="251"/>
    </location>
</feature>
<dbReference type="PANTHER" id="PTHR11080:SF2">
    <property type="entry name" value="LD05707P"/>
    <property type="match status" value="1"/>
</dbReference>
<evidence type="ECO:0000256" key="1">
    <source>
        <dbReference type="ARBA" id="ARBA00006336"/>
    </source>
</evidence>
<dbReference type="InterPro" id="IPR052347">
    <property type="entry name" value="Isochorismatase_Nicotinamidase"/>
</dbReference>
<evidence type="ECO:0000256" key="6">
    <source>
        <dbReference type="ARBA" id="ARBA00039017"/>
    </source>
</evidence>
<reference evidence="10 11" key="1">
    <citation type="submission" date="2024-01" db="EMBL/GenBank/DDBJ databases">
        <title>The genome of the rayed Mediterranean limpet Patella caerulea (Linnaeus, 1758).</title>
        <authorList>
            <person name="Anh-Thu Weber A."/>
            <person name="Halstead-Nussloch G."/>
        </authorList>
    </citation>
    <scope>NUCLEOTIDE SEQUENCE [LARGE SCALE GENOMIC DNA]</scope>
    <source>
        <strain evidence="10">AATW-2023a</strain>
        <tissue evidence="10">Whole specimen</tissue>
    </source>
</reference>
<dbReference type="EMBL" id="JAZGQO010000021">
    <property type="protein sequence ID" value="KAK6165557.1"/>
    <property type="molecule type" value="Genomic_DNA"/>
</dbReference>
<name>A0AAN8IVT7_PATCE</name>
<evidence type="ECO:0000256" key="8">
    <source>
        <dbReference type="SAM" id="SignalP"/>
    </source>
</evidence>
<dbReference type="SUPFAM" id="SSF52499">
    <property type="entry name" value="Isochorismatase-like hydrolases"/>
    <property type="match status" value="1"/>
</dbReference>
<dbReference type="PANTHER" id="PTHR11080">
    <property type="entry name" value="PYRAZINAMIDASE/NICOTINAMIDASE"/>
    <property type="match status" value="1"/>
</dbReference>
<evidence type="ECO:0000313" key="11">
    <source>
        <dbReference type="Proteomes" id="UP001347796"/>
    </source>
</evidence>
<dbReference type="GO" id="GO:0046872">
    <property type="term" value="F:metal ion binding"/>
    <property type="evidence" value="ECO:0007669"/>
    <property type="project" value="UniProtKB-KW"/>
</dbReference>
<evidence type="ECO:0000256" key="4">
    <source>
        <dbReference type="ARBA" id="ARBA00022801"/>
    </source>
</evidence>
<organism evidence="10 11">
    <name type="scientific">Patella caerulea</name>
    <name type="common">Rayed Mediterranean limpet</name>
    <dbReference type="NCBI Taxonomy" id="87958"/>
    <lineage>
        <taxon>Eukaryota</taxon>
        <taxon>Metazoa</taxon>
        <taxon>Spiralia</taxon>
        <taxon>Lophotrochozoa</taxon>
        <taxon>Mollusca</taxon>
        <taxon>Gastropoda</taxon>
        <taxon>Patellogastropoda</taxon>
        <taxon>Patelloidea</taxon>
        <taxon>Patellidae</taxon>
        <taxon>Patella</taxon>
    </lineage>
</organism>
<dbReference type="GO" id="GO:0008936">
    <property type="term" value="F:nicotinamidase activity"/>
    <property type="evidence" value="ECO:0007669"/>
    <property type="project" value="UniProtKB-EC"/>
</dbReference>
<evidence type="ECO:0000256" key="2">
    <source>
        <dbReference type="ARBA" id="ARBA00022642"/>
    </source>
</evidence>
<comment type="caution">
    <text evidence="10">The sequence shown here is derived from an EMBL/GenBank/DDBJ whole genome shotgun (WGS) entry which is preliminary data.</text>
</comment>
<dbReference type="Proteomes" id="UP001347796">
    <property type="component" value="Unassembled WGS sequence"/>
</dbReference>
<keyword evidence="4" id="KW-0378">Hydrolase</keyword>
<dbReference type="CDD" id="cd01011">
    <property type="entry name" value="nicotinamidase"/>
    <property type="match status" value="1"/>
</dbReference>
<evidence type="ECO:0000256" key="7">
    <source>
        <dbReference type="ARBA" id="ARBA00043224"/>
    </source>
</evidence>
<dbReference type="InterPro" id="IPR036380">
    <property type="entry name" value="Isochorismatase-like_sf"/>
</dbReference>
<proteinExistence type="inferred from homology"/>
<dbReference type="EC" id="3.5.1.19" evidence="6"/>
<dbReference type="InterPro" id="IPR000868">
    <property type="entry name" value="Isochorismatase-like_dom"/>
</dbReference>
<keyword evidence="11" id="KW-1185">Reference proteome</keyword>
<dbReference type="Pfam" id="PF00857">
    <property type="entry name" value="Isochorismatase"/>
    <property type="match status" value="1"/>
</dbReference>
<comment type="pathway">
    <text evidence="5">Cofactor biosynthesis; nicotinate biosynthesis; nicotinate from nicotinamide: step 1/1.</text>
</comment>
<dbReference type="GO" id="GO:0019363">
    <property type="term" value="P:pyridine nucleotide biosynthetic process"/>
    <property type="evidence" value="ECO:0007669"/>
    <property type="project" value="UniProtKB-KW"/>
</dbReference>
<protein>
    <recommendedName>
        <fullName evidence="6">nicotinamidase</fullName>
        <ecNumber evidence="6">3.5.1.19</ecNumber>
    </recommendedName>
    <alternativeName>
        <fullName evidence="7">Nicotinamide deamidase</fullName>
    </alternativeName>
</protein>
<gene>
    <name evidence="10" type="ORF">SNE40_022464</name>
</gene>
<feature type="chain" id="PRO_5043017865" description="nicotinamidase" evidence="8">
    <location>
        <begin position="20"/>
        <end position="284"/>
    </location>
</feature>
<keyword evidence="3" id="KW-0479">Metal-binding</keyword>
<comment type="similarity">
    <text evidence="1">Belongs to the isochorismatase family.</text>
</comment>
<feature type="signal peptide" evidence="8">
    <location>
        <begin position="1"/>
        <end position="19"/>
    </location>
</feature>
<evidence type="ECO:0000256" key="3">
    <source>
        <dbReference type="ARBA" id="ARBA00022723"/>
    </source>
</evidence>
<evidence type="ECO:0000259" key="9">
    <source>
        <dbReference type="Pfam" id="PF00857"/>
    </source>
</evidence>
<keyword evidence="8" id="KW-0732">Signal</keyword>
<evidence type="ECO:0000256" key="5">
    <source>
        <dbReference type="ARBA" id="ARBA00037900"/>
    </source>
</evidence>
<sequence length="284" mass="31254">MIPYFVFILSALCLLEVNCKNALLIIDVQDCFLKGGNLAVTGGNDIIPVINRIRNDYKNSLDLVVFSQDWHCSDHVSFASQHIGYQPYQTINLTYNSQGELCYGEAVGSEFAYAVNCSTVSTHVLQTLWPDHCIKNVSQGPTSSKLDPGLVREDGDVIIYKGQKCGIDAYSAFYDNAKITQTQLNSVLRDNEITKVFITGMASDFCVYYTALDAKSLGYETFVVKDAVRGVANESIVAAAHDMTTKGINLILSTDLKESLSTSSGNIIGPTCIYMYLISTYIYT</sequence>